<dbReference type="GO" id="GO:0005634">
    <property type="term" value="C:nucleus"/>
    <property type="evidence" value="ECO:0007669"/>
    <property type="project" value="TreeGrafter"/>
</dbReference>
<dbReference type="GO" id="GO:0061630">
    <property type="term" value="F:ubiquitin protein ligase activity"/>
    <property type="evidence" value="ECO:0007669"/>
    <property type="project" value="InterPro"/>
</dbReference>
<evidence type="ECO:0000313" key="4">
    <source>
        <dbReference type="Proteomes" id="UP000237347"/>
    </source>
</evidence>
<evidence type="ECO:0000313" key="3">
    <source>
        <dbReference type="EMBL" id="KAK7816115.1"/>
    </source>
</evidence>
<dbReference type="Proteomes" id="UP000237347">
    <property type="component" value="Unassembled WGS sequence"/>
</dbReference>
<gene>
    <name evidence="3" type="ORF">CFP56_000701</name>
</gene>
<name>A0AAW0INP3_QUESU</name>
<dbReference type="InterPro" id="IPR039133">
    <property type="entry name" value="RNF25"/>
</dbReference>
<dbReference type="Gene3D" id="3.10.110.10">
    <property type="entry name" value="Ubiquitin Conjugating Enzyme"/>
    <property type="match status" value="1"/>
</dbReference>
<dbReference type="PANTHER" id="PTHR13198:SF4">
    <property type="entry name" value="E3 UBIQUITIN-PROTEIN LIGASE RNF25"/>
    <property type="match status" value="1"/>
</dbReference>
<accession>A0AAW0INP3</accession>
<sequence length="97" mass="10753">MASSIVEEEEVAAEVEAVQAVYGDDCVFVEAVIGLRAGSQYPKEPPHIDLIDSKGLDEQRQKELMTCIQDKARELSSYLMLVALCEVTIALLIQHNF</sequence>
<feature type="transmembrane region" description="Helical" evidence="1">
    <location>
        <begin position="75"/>
        <end position="93"/>
    </location>
</feature>
<organism evidence="3 4">
    <name type="scientific">Quercus suber</name>
    <name type="common">Cork oak</name>
    <dbReference type="NCBI Taxonomy" id="58331"/>
    <lineage>
        <taxon>Eukaryota</taxon>
        <taxon>Viridiplantae</taxon>
        <taxon>Streptophyta</taxon>
        <taxon>Embryophyta</taxon>
        <taxon>Tracheophyta</taxon>
        <taxon>Spermatophyta</taxon>
        <taxon>Magnoliopsida</taxon>
        <taxon>eudicotyledons</taxon>
        <taxon>Gunneridae</taxon>
        <taxon>Pentapetalae</taxon>
        <taxon>rosids</taxon>
        <taxon>fabids</taxon>
        <taxon>Fagales</taxon>
        <taxon>Fagaceae</taxon>
        <taxon>Quercus</taxon>
    </lineage>
</organism>
<dbReference type="InterPro" id="IPR016135">
    <property type="entry name" value="UBQ-conjugating_enzyme/RWD"/>
</dbReference>
<keyword evidence="4" id="KW-1185">Reference proteome</keyword>
<dbReference type="Pfam" id="PF05773">
    <property type="entry name" value="RWD"/>
    <property type="match status" value="1"/>
</dbReference>
<evidence type="ECO:0000256" key="1">
    <source>
        <dbReference type="SAM" id="Phobius"/>
    </source>
</evidence>
<dbReference type="GO" id="GO:0016567">
    <property type="term" value="P:protein ubiquitination"/>
    <property type="evidence" value="ECO:0007669"/>
    <property type="project" value="TreeGrafter"/>
</dbReference>
<evidence type="ECO:0000259" key="2">
    <source>
        <dbReference type="PROSITE" id="PS50908"/>
    </source>
</evidence>
<dbReference type="AlphaFoldDB" id="A0AAW0INP3"/>
<dbReference type="EMBL" id="PKMF04000956">
    <property type="protein sequence ID" value="KAK7816115.1"/>
    <property type="molecule type" value="Genomic_DNA"/>
</dbReference>
<dbReference type="PROSITE" id="PS50908">
    <property type="entry name" value="RWD"/>
    <property type="match status" value="1"/>
</dbReference>
<reference evidence="3 4" key="1">
    <citation type="journal article" date="2018" name="Sci. Data">
        <title>The draft genome sequence of cork oak.</title>
        <authorList>
            <person name="Ramos A.M."/>
            <person name="Usie A."/>
            <person name="Barbosa P."/>
            <person name="Barros P.M."/>
            <person name="Capote T."/>
            <person name="Chaves I."/>
            <person name="Simoes F."/>
            <person name="Abreu I."/>
            <person name="Carrasquinho I."/>
            <person name="Faro C."/>
            <person name="Guimaraes J.B."/>
            <person name="Mendonca D."/>
            <person name="Nobrega F."/>
            <person name="Rodrigues L."/>
            <person name="Saibo N.J.M."/>
            <person name="Varela M.C."/>
            <person name="Egas C."/>
            <person name="Matos J."/>
            <person name="Miguel C.M."/>
            <person name="Oliveira M.M."/>
            <person name="Ricardo C.P."/>
            <person name="Goncalves S."/>
        </authorList>
    </citation>
    <scope>NUCLEOTIDE SEQUENCE [LARGE SCALE GENOMIC DNA]</scope>
    <source>
        <strain evidence="4">cv. HL8</strain>
    </source>
</reference>
<dbReference type="SUPFAM" id="SSF54495">
    <property type="entry name" value="UBC-like"/>
    <property type="match status" value="1"/>
</dbReference>
<dbReference type="InterPro" id="IPR006575">
    <property type="entry name" value="RWD_dom"/>
</dbReference>
<keyword evidence="1" id="KW-1133">Transmembrane helix</keyword>
<feature type="domain" description="RWD" evidence="2">
    <location>
        <begin position="1"/>
        <end position="95"/>
    </location>
</feature>
<proteinExistence type="predicted"/>
<keyword evidence="1" id="KW-0812">Transmembrane</keyword>
<dbReference type="PANTHER" id="PTHR13198">
    <property type="entry name" value="RING FINGER PROTEIN 25"/>
    <property type="match status" value="1"/>
</dbReference>
<protein>
    <recommendedName>
        <fullName evidence="2">RWD domain-containing protein</fullName>
    </recommendedName>
</protein>
<keyword evidence="1" id="KW-0472">Membrane</keyword>
<comment type="caution">
    <text evidence="3">The sequence shown here is derived from an EMBL/GenBank/DDBJ whole genome shotgun (WGS) entry which is preliminary data.</text>
</comment>